<organism evidence="1 2">
    <name type="scientific">Zobellella aerophila</name>
    <dbReference type="NCBI Taxonomy" id="870480"/>
    <lineage>
        <taxon>Bacteria</taxon>
        <taxon>Pseudomonadati</taxon>
        <taxon>Pseudomonadota</taxon>
        <taxon>Gammaproteobacteria</taxon>
        <taxon>Aeromonadales</taxon>
        <taxon>Aeromonadaceae</taxon>
        <taxon>Zobellella</taxon>
    </lineage>
</organism>
<protein>
    <submittedName>
        <fullName evidence="1">Uncharacterized protein</fullName>
    </submittedName>
</protein>
<proteinExistence type="predicted"/>
<gene>
    <name evidence="1" type="ORF">GCM10022394_21980</name>
</gene>
<accession>A0ABP6VVX8</accession>
<comment type="caution">
    <text evidence="1">The sequence shown here is derived from an EMBL/GenBank/DDBJ whole genome shotgun (WGS) entry which is preliminary data.</text>
</comment>
<evidence type="ECO:0000313" key="2">
    <source>
        <dbReference type="Proteomes" id="UP001500795"/>
    </source>
</evidence>
<sequence length="62" mass="7080">MLTIFPGIFPCLHSIHSSITWQGEPATCLIPCWPATPFRHKDNLDYLDYLGILGDFISCIYH</sequence>
<dbReference type="Proteomes" id="UP001500795">
    <property type="component" value="Unassembled WGS sequence"/>
</dbReference>
<keyword evidence="2" id="KW-1185">Reference proteome</keyword>
<dbReference type="EMBL" id="BAABCX010000002">
    <property type="protein sequence ID" value="GAA3541651.1"/>
    <property type="molecule type" value="Genomic_DNA"/>
</dbReference>
<name>A0ABP6VVX8_9GAMM</name>
<reference evidence="2" key="1">
    <citation type="journal article" date="2019" name="Int. J. Syst. Evol. Microbiol.">
        <title>The Global Catalogue of Microorganisms (GCM) 10K type strain sequencing project: providing services to taxonomists for standard genome sequencing and annotation.</title>
        <authorList>
            <consortium name="The Broad Institute Genomics Platform"/>
            <consortium name="The Broad Institute Genome Sequencing Center for Infectious Disease"/>
            <person name="Wu L."/>
            <person name="Ma J."/>
        </authorList>
    </citation>
    <scope>NUCLEOTIDE SEQUENCE [LARGE SCALE GENOMIC DNA]</scope>
    <source>
        <strain evidence="2">JCM 17110</strain>
    </source>
</reference>
<evidence type="ECO:0000313" key="1">
    <source>
        <dbReference type="EMBL" id="GAA3541651.1"/>
    </source>
</evidence>